<keyword evidence="3" id="KW-1185">Reference proteome</keyword>
<sequence>MVKPAIEHHTVDIHHPPGNLPGSVERLLVGLLGTGIDVIQSYWVLLCHVVWQAEVVVPSANDIQQFNRYAYGDIYPPTYVCLSSDCPNYQMGVLTDPITYQATRFTLQYGVLPIYTTSMYFCKCFRRYHHNFSVHKSTNTRTYYYGVPSTIQVATHFFIDTPLLELFANAKVFGWQVMHCFTQKN</sequence>
<reference evidence="2 3" key="1">
    <citation type="submission" date="2014-04" db="EMBL/GenBank/DDBJ databases">
        <authorList>
            <consortium name="DOE Joint Genome Institute"/>
            <person name="Kuo A."/>
            <person name="Kohler A."/>
            <person name="Costa M.D."/>
            <person name="Nagy L.G."/>
            <person name="Floudas D."/>
            <person name="Copeland A."/>
            <person name="Barry K.W."/>
            <person name="Cichocki N."/>
            <person name="Veneault-Fourrey C."/>
            <person name="LaButti K."/>
            <person name="Lindquist E.A."/>
            <person name="Lipzen A."/>
            <person name="Lundell T."/>
            <person name="Morin E."/>
            <person name="Murat C."/>
            <person name="Sun H."/>
            <person name="Tunlid A."/>
            <person name="Henrissat B."/>
            <person name="Grigoriev I.V."/>
            <person name="Hibbett D.S."/>
            <person name="Martin F."/>
            <person name="Nordberg H.P."/>
            <person name="Cantor M.N."/>
            <person name="Hua S.X."/>
        </authorList>
    </citation>
    <scope>NUCLEOTIDE SEQUENCE [LARGE SCALE GENOMIC DNA]</scope>
    <source>
        <strain evidence="2 3">Marx 270</strain>
    </source>
</reference>
<evidence type="ECO:0000259" key="1">
    <source>
        <dbReference type="Pfam" id="PF18718"/>
    </source>
</evidence>
<dbReference type="STRING" id="870435.A0A0C3NZ23"/>
<dbReference type="Pfam" id="PF18718">
    <property type="entry name" value="CxC5"/>
    <property type="match status" value="1"/>
</dbReference>
<proteinExistence type="predicted"/>
<dbReference type="AlphaFoldDB" id="A0A0C3NZ23"/>
<dbReference type="OrthoDB" id="2501483at2759"/>
<feature type="domain" description="CxC5 like cysteine cluster associated with KDZ" evidence="1">
    <location>
        <begin position="73"/>
        <end position="176"/>
    </location>
</feature>
<dbReference type="InterPro" id="IPR041539">
    <property type="entry name" value="CxC5"/>
</dbReference>
<protein>
    <recommendedName>
        <fullName evidence="1">CxC5 like cysteine cluster associated with KDZ domain-containing protein</fullName>
    </recommendedName>
</protein>
<accession>A0A0C3NZ23</accession>
<name>A0A0C3NZ23_PISTI</name>
<evidence type="ECO:0000313" key="2">
    <source>
        <dbReference type="EMBL" id="KIO00334.1"/>
    </source>
</evidence>
<gene>
    <name evidence="2" type="ORF">M404DRAFT_153181</name>
</gene>
<dbReference type="EMBL" id="KN831997">
    <property type="protein sequence ID" value="KIO00334.1"/>
    <property type="molecule type" value="Genomic_DNA"/>
</dbReference>
<reference evidence="3" key="2">
    <citation type="submission" date="2015-01" db="EMBL/GenBank/DDBJ databases">
        <title>Evolutionary Origins and Diversification of the Mycorrhizal Mutualists.</title>
        <authorList>
            <consortium name="DOE Joint Genome Institute"/>
            <consortium name="Mycorrhizal Genomics Consortium"/>
            <person name="Kohler A."/>
            <person name="Kuo A."/>
            <person name="Nagy L.G."/>
            <person name="Floudas D."/>
            <person name="Copeland A."/>
            <person name="Barry K.W."/>
            <person name="Cichocki N."/>
            <person name="Veneault-Fourrey C."/>
            <person name="LaButti K."/>
            <person name="Lindquist E.A."/>
            <person name="Lipzen A."/>
            <person name="Lundell T."/>
            <person name="Morin E."/>
            <person name="Murat C."/>
            <person name="Riley R."/>
            <person name="Ohm R."/>
            <person name="Sun H."/>
            <person name="Tunlid A."/>
            <person name="Henrissat B."/>
            <person name="Grigoriev I.V."/>
            <person name="Hibbett D.S."/>
            <person name="Martin F."/>
        </authorList>
    </citation>
    <scope>NUCLEOTIDE SEQUENCE [LARGE SCALE GENOMIC DNA]</scope>
    <source>
        <strain evidence="3">Marx 270</strain>
    </source>
</reference>
<dbReference type="HOGENOM" id="CLU_074887_1_0_1"/>
<evidence type="ECO:0000313" key="3">
    <source>
        <dbReference type="Proteomes" id="UP000054217"/>
    </source>
</evidence>
<dbReference type="InParanoid" id="A0A0C3NZ23"/>
<dbReference type="Proteomes" id="UP000054217">
    <property type="component" value="Unassembled WGS sequence"/>
</dbReference>
<organism evidence="2 3">
    <name type="scientific">Pisolithus tinctorius Marx 270</name>
    <dbReference type="NCBI Taxonomy" id="870435"/>
    <lineage>
        <taxon>Eukaryota</taxon>
        <taxon>Fungi</taxon>
        <taxon>Dikarya</taxon>
        <taxon>Basidiomycota</taxon>
        <taxon>Agaricomycotina</taxon>
        <taxon>Agaricomycetes</taxon>
        <taxon>Agaricomycetidae</taxon>
        <taxon>Boletales</taxon>
        <taxon>Sclerodermatineae</taxon>
        <taxon>Pisolithaceae</taxon>
        <taxon>Pisolithus</taxon>
    </lineage>
</organism>